<evidence type="ECO:0000259" key="1">
    <source>
        <dbReference type="PROSITE" id="PS50921"/>
    </source>
</evidence>
<dbReference type="GO" id="GO:0003723">
    <property type="term" value="F:RNA binding"/>
    <property type="evidence" value="ECO:0007669"/>
    <property type="project" value="InterPro"/>
</dbReference>
<reference evidence="2 3" key="1">
    <citation type="submission" date="2016-07" db="EMBL/GenBank/DDBJ databases">
        <title>Draft Genome Sequence of Methylophaga muralis Bur 1.</title>
        <authorList>
            <person name="Vasilenko O.V."/>
            <person name="Doronina N.V."/>
            <person name="Shmareva M.N."/>
            <person name="Tarlachkov S.V."/>
            <person name="Mustakhimov I."/>
            <person name="Trotsenko Y.A."/>
        </authorList>
    </citation>
    <scope>NUCLEOTIDE SEQUENCE [LARGE SCALE GENOMIC DNA]</scope>
    <source>
        <strain evidence="2 3">Bur 1</strain>
    </source>
</reference>
<dbReference type="PIRSF" id="PIRSF036382">
    <property type="entry name" value="RR_antiterm"/>
    <property type="match status" value="1"/>
</dbReference>
<dbReference type="Gene3D" id="1.10.10.10">
    <property type="entry name" value="Winged helix-like DNA-binding domain superfamily/Winged helix DNA-binding domain"/>
    <property type="match status" value="1"/>
</dbReference>
<protein>
    <submittedName>
        <fullName evidence="2">Aliphatic amidase regulator</fullName>
    </submittedName>
</protein>
<dbReference type="InterPro" id="IPR036388">
    <property type="entry name" value="WH-like_DNA-bd_sf"/>
</dbReference>
<comment type="caution">
    <text evidence="2">The sequence shown here is derived from an EMBL/GenBank/DDBJ whole genome shotgun (WGS) entry which is preliminary data.</text>
</comment>
<dbReference type="SMART" id="SM01012">
    <property type="entry name" value="ANTAR"/>
    <property type="match status" value="1"/>
</dbReference>
<dbReference type="InterPro" id="IPR008327">
    <property type="entry name" value="Sig_transdc_resp-reg_antiterm"/>
</dbReference>
<proteinExistence type="predicted"/>
<dbReference type="InterPro" id="IPR005561">
    <property type="entry name" value="ANTAR"/>
</dbReference>
<name>A0A1E3GR80_9GAMM</name>
<sequence length="210" mass="24039">MSKRLTAVQQPFEISTLVRNLRNHKILLLMPEGENRTKMEQQIRRIGCRLQAQWPPPEQIDSVYQVVILGLTSVIEKDQAFHWDVSNPPAALVLVVDYENPLVLQYSLSLNAQAIIALPFHPMGVLSNLLLSLQEYKQVRSMLKTIRNLELKLSASEHIEKAKHHISQTQGISLEKAYMAMRKLAMERRQPIGEMAKEIIAQQRGIQTDK</sequence>
<dbReference type="AlphaFoldDB" id="A0A1E3GR80"/>
<accession>A0A1E3GR80</accession>
<feature type="domain" description="ANTAR" evidence="1">
    <location>
        <begin position="139"/>
        <end position="200"/>
    </location>
</feature>
<evidence type="ECO:0000313" key="2">
    <source>
        <dbReference type="EMBL" id="ODN66549.1"/>
    </source>
</evidence>
<evidence type="ECO:0000313" key="3">
    <source>
        <dbReference type="Proteomes" id="UP000094379"/>
    </source>
</evidence>
<dbReference type="RefSeq" id="WP_069296163.1">
    <property type="nucleotide sequence ID" value="NZ_MCRI01000017.1"/>
</dbReference>
<dbReference type="PROSITE" id="PS50921">
    <property type="entry name" value="ANTAR"/>
    <property type="match status" value="1"/>
</dbReference>
<organism evidence="2 3">
    <name type="scientific">Methylophaga muralis</name>
    <dbReference type="NCBI Taxonomy" id="291169"/>
    <lineage>
        <taxon>Bacteria</taxon>
        <taxon>Pseudomonadati</taxon>
        <taxon>Pseudomonadota</taxon>
        <taxon>Gammaproteobacteria</taxon>
        <taxon>Thiotrichales</taxon>
        <taxon>Piscirickettsiaceae</taxon>
        <taxon>Methylophaga</taxon>
    </lineage>
</organism>
<dbReference type="Gene3D" id="3.40.50.2300">
    <property type="match status" value="1"/>
</dbReference>
<dbReference type="InterPro" id="IPR011006">
    <property type="entry name" value="CheY-like_superfamily"/>
</dbReference>
<dbReference type="EMBL" id="MCRI01000017">
    <property type="protein sequence ID" value="ODN66549.1"/>
    <property type="molecule type" value="Genomic_DNA"/>
</dbReference>
<keyword evidence="3" id="KW-1185">Reference proteome</keyword>
<dbReference type="Pfam" id="PF21332">
    <property type="entry name" value="AmiR_N"/>
    <property type="match status" value="1"/>
</dbReference>
<dbReference type="STRING" id="291169.A9E74_01718"/>
<dbReference type="InterPro" id="IPR049021">
    <property type="entry name" value="AmiR_N"/>
</dbReference>
<dbReference type="PATRIC" id="fig|291169.3.peg.1728"/>
<dbReference type="SUPFAM" id="SSF52172">
    <property type="entry name" value="CheY-like"/>
    <property type="match status" value="1"/>
</dbReference>
<dbReference type="Proteomes" id="UP000094379">
    <property type="component" value="Unassembled WGS sequence"/>
</dbReference>
<gene>
    <name evidence="2" type="primary">amiR</name>
    <name evidence="2" type="ORF">A9E74_01718</name>
</gene>
<dbReference type="Pfam" id="PF03861">
    <property type="entry name" value="ANTAR"/>
    <property type="match status" value="1"/>
</dbReference>